<keyword evidence="2" id="KW-1185">Reference proteome</keyword>
<dbReference type="RefSeq" id="WP_093145523.1">
    <property type="nucleotide sequence ID" value="NZ_BMWO01000029.1"/>
</dbReference>
<reference evidence="1 2" key="1">
    <citation type="submission" date="2016-10" db="EMBL/GenBank/DDBJ databases">
        <authorList>
            <person name="de Groot N.N."/>
        </authorList>
    </citation>
    <scope>NUCLEOTIDE SEQUENCE [LARGE SCALE GENOMIC DNA]</scope>
    <source>
        <strain evidence="1 2">DSM 16195</strain>
    </source>
</reference>
<protein>
    <submittedName>
        <fullName evidence="1">Uncharacterized protein</fullName>
    </submittedName>
</protein>
<accession>A0A1G7JQN4</accession>
<evidence type="ECO:0000313" key="2">
    <source>
        <dbReference type="Proteomes" id="UP000199321"/>
    </source>
</evidence>
<name>A0A1G7JQN4_9FLAO</name>
<organism evidence="1 2">
    <name type="scientific">Ulvibacter litoralis</name>
    <dbReference type="NCBI Taxonomy" id="227084"/>
    <lineage>
        <taxon>Bacteria</taxon>
        <taxon>Pseudomonadati</taxon>
        <taxon>Bacteroidota</taxon>
        <taxon>Flavobacteriia</taxon>
        <taxon>Flavobacteriales</taxon>
        <taxon>Flavobacteriaceae</taxon>
        <taxon>Ulvibacter</taxon>
    </lineage>
</organism>
<dbReference type="EMBL" id="FNBA01000024">
    <property type="protein sequence ID" value="SDF27181.1"/>
    <property type="molecule type" value="Genomic_DNA"/>
</dbReference>
<proteinExistence type="predicted"/>
<dbReference type="AlphaFoldDB" id="A0A1G7JQN4"/>
<dbReference type="OrthoDB" id="1438005at2"/>
<evidence type="ECO:0000313" key="1">
    <source>
        <dbReference type="EMBL" id="SDF27181.1"/>
    </source>
</evidence>
<dbReference type="Proteomes" id="UP000199321">
    <property type="component" value="Unassembled WGS sequence"/>
</dbReference>
<sequence length="235" mass="28107">MKSIKIVILFLIFWSCSKDKYVTDFDETLGPENSQTLTELVTDFETDFLKRQYPKLKTENAYEQFLTELRDGKTEDWKKISEKARKIFKSSDLKNEIYRYPDSVWIVENSSLDKKEDSLELLYSPVPYIKSRYKYDNPDGTFEYLYSRNYPNILSNMDTDSIIKSEMKTPEFNTIGKYIQAIYQIKERDTFFNNFYRQKQNGFIRPETLAKVILYQKVDLNDYLVKRIIVLEIAY</sequence>
<gene>
    <name evidence="1" type="ORF">SAMN05421855_1243</name>
</gene>